<keyword evidence="2" id="KW-0229">DNA integration</keyword>
<gene>
    <name evidence="8" type="ORF">A8F95_11405</name>
</gene>
<evidence type="ECO:0000259" key="7">
    <source>
        <dbReference type="PROSITE" id="PS51900"/>
    </source>
</evidence>
<dbReference type="CDD" id="cd01189">
    <property type="entry name" value="INT_ICEBs1_C_like"/>
    <property type="match status" value="1"/>
</dbReference>
<name>A0A1B9AN30_9BACI</name>
<keyword evidence="3 5" id="KW-0238">DNA-binding</keyword>
<evidence type="ECO:0000256" key="4">
    <source>
        <dbReference type="ARBA" id="ARBA00023172"/>
    </source>
</evidence>
<dbReference type="SUPFAM" id="SSF56349">
    <property type="entry name" value="DNA breaking-rejoining enzymes"/>
    <property type="match status" value="1"/>
</dbReference>
<protein>
    <recommendedName>
        <fullName evidence="10">Integrase</fullName>
    </recommendedName>
</protein>
<dbReference type="AlphaFoldDB" id="A0A1B9AN30"/>
<accession>A0A1B9AN30</accession>
<feature type="domain" description="Core-binding (CB)" evidence="7">
    <location>
        <begin position="73"/>
        <end position="165"/>
    </location>
</feature>
<dbReference type="Pfam" id="PF14659">
    <property type="entry name" value="Phage_int_SAM_3"/>
    <property type="match status" value="1"/>
</dbReference>
<comment type="similarity">
    <text evidence="1">Belongs to the 'phage' integrase family.</text>
</comment>
<dbReference type="Proteomes" id="UP000092578">
    <property type="component" value="Unassembled WGS sequence"/>
</dbReference>
<evidence type="ECO:0000256" key="1">
    <source>
        <dbReference type="ARBA" id="ARBA00008857"/>
    </source>
</evidence>
<dbReference type="InterPro" id="IPR010998">
    <property type="entry name" value="Integrase_recombinase_N"/>
</dbReference>
<keyword evidence="9" id="KW-1185">Reference proteome</keyword>
<dbReference type="GO" id="GO:0006310">
    <property type="term" value="P:DNA recombination"/>
    <property type="evidence" value="ECO:0007669"/>
    <property type="project" value="UniProtKB-KW"/>
</dbReference>
<evidence type="ECO:0000256" key="5">
    <source>
        <dbReference type="PROSITE-ProRule" id="PRU01248"/>
    </source>
</evidence>
<dbReference type="PANTHER" id="PTHR30349:SF41">
    <property type="entry name" value="INTEGRASE_RECOMBINASE PROTEIN MJ0367-RELATED"/>
    <property type="match status" value="1"/>
</dbReference>
<evidence type="ECO:0000259" key="6">
    <source>
        <dbReference type="PROSITE" id="PS51898"/>
    </source>
</evidence>
<dbReference type="RefSeq" id="WP_065411238.1">
    <property type="nucleotide sequence ID" value="NZ_MAYT01000027.1"/>
</dbReference>
<dbReference type="Gene3D" id="1.10.150.130">
    <property type="match status" value="1"/>
</dbReference>
<sequence>MASITKRGKNSFRLMIELGYDGKGKRIRKTKTIRIEDESLLKKKKKLHDFLQAELYKFQAEVESGEYIAPEKMYFADFIEEWKEKKGKKRLGIKTLTERLNLIRNHIIPYFQDRKIDQINPMQIVTFYDVLSRDGARKDGKPGGLSPNTIYEIDKTLRNIFSTAKEWRVIKDNPMKEIERPPTQKTEMSFLDQDQASQLIIWLYENLSPTWRMIFLTALIGGLRRGEVVPLELTDIIWERNALSINKSVISVNGKATLKETKTGRSDELTMPEWYMDEIRDYVDNWEKERELINDQWKGGNHQYLFHNGVGERFHPQTITQKWWKIRKEHGFNIRLHDLRHTMVTLLIEEGVNMRIIQERARHSSSRVTNDIYGHVSQKAAQSAADKFERFSPENLSILSNGHQLVTNSKKP</sequence>
<dbReference type="InterPro" id="IPR011010">
    <property type="entry name" value="DNA_brk_join_enz"/>
</dbReference>
<evidence type="ECO:0008006" key="10">
    <source>
        <dbReference type="Google" id="ProtNLM"/>
    </source>
</evidence>
<keyword evidence="4" id="KW-0233">DNA recombination</keyword>
<evidence type="ECO:0000256" key="2">
    <source>
        <dbReference type="ARBA" id="ARBA00022908"/>
    </source>
</evidence>
<evidence type="ECO:0000313" key="9">
    <source>
        <dbReference type="Proteomes" id="UP000092578"/>
    </source>
</evidence>
<feature type="domain" description="Tyr recombinase" evidence="6">
    <location>
        <begin position="186"/>
        <end position="386"/>
    </location>
</feature>
<organism evidence="8 9">
    <name type="scientific">Pseudobacillus wudalianchiensis</name>
    <dbReference type="NCBI Taxonomy" id="1743143"/>
    <lineage>
        <taxon>Bacteria</taxon>
        <taxon>Bacillati</taxon>
        <taxon>Bacillota</taxon>
        <taxon>Bacilli</taxon>
        <taxon>Bacillales</taxon>
        <taxon>Bacillaceae</taxon>
        <taxon>Pseudobacillus</taxon>
    </lineage>
</organism>
<dbReference type="Pfam" id="PF00589">
    <property type="entry name" value="Phage_integrase"/>
    <property type="match status" value="1"/>
</dbReference>
<comment type="caution">
    <text evidence="8">The sequence shown here is derived from an EMBL/GenBank/DDBJ whole genome shotgun (WGS) entry which is preliminary data.</text>
</comment>
<dbReference type="GO" id="GO:0003677">
    <property type="term" value="F:DNA binding"/>
    <property type="evidence" value="ECO:0007669"/>
    <property type="project" value="UniProtKB-UniRule"/>
</dbReference>
<dbReference type="InterPro" id="IPR013762">
    <property type="entry name" value="Integrase-like_cat_sf"/>
</dbReference>
<evidence type="ECO:0000256" key="3">
    <source>
        <dbReference type="ARBA" id="ARBA00023125"/>
    </source>
</evidence>
<dbReference type="InterPro" id="IPR002104">
    <property type="entry name" value="Integrase_catalytic"/>
</dbReference>
<evidence type="ECO:0000313" key="8">
    <source>
        <dbReference type="EMBL" id="OCA85270.1"/>
    </source>
</evidence>
<dbReference type="Gene3D" id="1.10.443.10">
    <property type="entry name" value="Intergrase catalytic core"/>
    <property type="match status" value="1"/>
</dbReference>
<dbReference type="EMBL" id="MAYT01000027">
    <property type="protein sequence ID" value="OCA85270.1"/>
    <property type="molecule type" value="Genomic_DNA"/>
</dbReference>
<dbReference type="PROSITE" id="PS51900">
    <property type="entry name" value="CB"/>
    <property type="match status" value="1"/>
</dbReference>
<dbReference type="PROSITE" id="PS51898">
    <property type="entry name" value="TYR_RECOMBINASE"/>
    <property type="match status" value="1"/>
</dbReference>
<dbReference type="PANTHER" id="PTHR30349">
    <property type="entry name" value="PHAGE INTEGRASE-RELATED"/>
    <property type="match status" value="1"/>
</dbReference>
<dbReference type="InterPro" id="IPR050090">
    <property type="entry name" value="Tyrosine_recombinase_XerCD"/>
</dbReference>
<reference evidence="9" key="1">
    <citation type="submission" date="2016-05" db="EMBL/GenBank/DDBJ databases">
        <authorList>
            <person name="Liu B."/>
            <person name="Wang J."/>
            <person name="Zhu Y."/>
            <person name="Liu G."/>
            <person name="Chen Q."/>
            <person name="Chen Z."/>
            <person name="Lan J."/>
            <person name="Che J."/>
            <person name="Ge C."/>
            <person name="Shi H."/>
            <person name="Pan Z."/>
            <person name="Liu X."/>
        </authorList>
    </citation>
    <scope>NUCLEOTIDE SEQUENCE [LARGE SCALE GENOMIC DNA]</scope>
    <source>
        <strain evidence="9">FJAT-27215</strain>
    </source>
</reference>
<dbReference type="InterPro" id="IPR044068">
    <property type="entry name" value="CB"/>
</dbReference>
<proteinExistence type="inferred from homology"/>
<dbReference type="InterPro" id="IPR004107">
    <property type="entry name" value="Integrase_SAM-like_N"/>
</dbReference>
<dbReference type="GO" id="GO:0015074">
    <property type="term" value="P:DNA integration"/>
    <property type="evidence" value="ECO:0007669"/>
    <property type="project" value="UniProtKB-KW"/>
</dbReference>